<dbReference type="InterPro" id="IPR017896">
    <property type="entry name" value="4Fe4S_Fe-S-bd"/>
</dbReference>
<evidence type="ECO:0000256" key="2">
    <source>
        <dbReference type="ARBA" id="ARBA00022485"/>
    </source>
</evidence>
<evidence type="ECO:0000259" key="8">
    <source>
        <dbReference type="PROSITE" id="PS51379"/>
    </source>
</evidence>
<dbReference type="PANTHER" id="PTHR43177">
    <property type="entry name" value="PROTEIN NRFC"/>
    <property type="match status" value="1"/>
</dbReference>
<keyword evidence="5" id="KW-0249">Electron transport</keyword>
<feature type="domain" description="4Fe-4S ferredoxin-type" evidence="8">
    <location>
        <begin position="91"/>
        <end position="120"/>
    </location>
</feature>
<evidence type="ECO:0000256" key="7">
    <source>
        <dbReference type="ARBA" id="ARBA00023014"/>
    </source>
</evidence>
<keyword evidence="4" id="KW-0677">Repeat</keyword>
<evidence type="ECO:0000256" key="5">
    <source>
        <dbReference type="ARBA" id="ARBA00022982"/>
    </source>
</evidence>
<name>A0A369NX26_9ACTN</name>
<evidence type="ECO:0000256" key="6">
    <source>
        <dbReference type="ARBA" id="ARBA00023004"/>
    </source>
</evidence>
<evidence type="ECO:0000256" key="4">
    <source>
        <dbReference type="ARBA" id="ARBA00022737"/>
    </source>
</evidence>
<gene>
    <name evidence="9" type="ORF">C1850_08050</name>
</gene>
<evidence type="ECO:0000256" key="1">
    <source>
        <dbReference type="ARBA" id="ARBA00022448"/>
    </source>
</evidence>
<organism evidence="9 10">
    <name type="scientific">Adlercreutzia equolifaciens subsp. celatus</name>
    <dbReference type="NCBI Taxonomy" id="394340"/>
    <lineage>
        <taxon>Bacteria</taxon>
        <taxon>Bacillati</taxon>
        <taxon>Actinomycetota</taxon>
        <taxon>Coriobacteriia</taxon>
        <taxon>Eggerthellales</taxon>
        <taxon>Eggerthellaceae</taxon>
        <taxon>Adlercreutzia</taxon>
    </lineage>
</organism>
<keyword evidence="2" id="KW-0004">4Fe-4S</keyword>
<dbReference type="Gene3D" id="3.30.70.20">
    <property type="match status" value="2"/>
</dbReference>
<dbReference type="Pfam" id="PF13247">
    <property type="entry name" value="Fer4_11"/>
    <property type="match status" value="1"/>
</dbReference>
<dbReference type="AlphaFoldDB" id="A0A369NX26"/>
<feature type="domain" description="4Fe-4S ferredoxin-type" evidence="8">
    <location>
        <begin position="58"/>
        <end position="89"/>
    </location>
</feature>
<dbReference type="InterPro" id="IPR050954">
    <property type="entry name" value="ET_IronSulfur_Cluster-Binding"/>
</dbReference>
<dbReference type="InterPro" id="IPR017900">
    <property type="entry name" value="4Fe4S_Fe_S_CS"/>
</dbReference>
<evidence type="ECO:0000313" key="10">
    <source>
        <dbReference type="Proteomes" id="UP000253805"/>
    </source>
</evidence>
<dbReference type="PROSITE" id="PS00198">
    <property type="entry name" value="4FE4S_FER_1"/>
    <property type="match status" value="1"/>
</dbReference>
<reference evidence="9 10" key="1">
    <citation type="journal article" date="2018" name="Elife">
        <title>Discovery and characterization of a prevalent human gut bacterial enzyme sufficient for the inactivation of a family of plant toxins.</title>
        <authorList>
            <person name="Koppel N."/>
            <person name="Bisanz J.E."/>
            <person name="Pandelia M.E."/>
            <person name="Turnbaugh P.J."/>
            <person name="Balskus E.P."/>
        </authorList>
    </citation>
    <scope>NUCLEOTIDE SEQUENCE [LARGE SCALE GENOMIC DNA]</scope>
    <source>
        <strain evidence="9 10">OB21 GAM 11</strain>
    </source>
</reference>
<dbReference type="Proteomes" id="UP000253805">
    <property type="component" value="Unassembled WGS sequence"/>
</dbReference>
<sequence>MAEKQYGMLVRTNRCVGCQTCIVGCHLLHECPTDVYLGYLETVGQEENYLVTGTYPKVSVTFRPHLCNHCENPACVANCPTGAMHKREEDGIVESDHSVCIGCGTCAQSCPYGAPVVADDLGYAMKCDFCRPRVERGEEPLCVCSCPAEARVFGEISDPNSEISKLIAELSAEPLLPEEGTEPSVRYC</sequence>
<comment type="caution">
    <text evidence="9">The sequence shown here is derived from an EMBL/GenBank/DDBJ whole genome shotgun (WGS) entry which is preliminary data.</text>
</comment>
<dbReference type="PANTHER" id="PTHR43177:SF5">
    <property type="entry name" value="ANAEROBIC DIMETHYL SULFOXIDE REDUCTASE CHAIN B-RELATED"/>
    <property type="match status" value="1"/>
</dbReference>
<accession>A0A369NX26</accession>
<evidence type="ECO:0000313" key="9">
    <source>
        <dbReference type="EMBL" id="RDC43381.1"/>
    </source>
</evidence>
<proteinExistence type="predicted"/>
<keyword evidence="3" id="KW-0479">Metal-binding</keyword>
<dbReference type="GO" id="GO:0046872">
    <property type="term" value="F:metal ion binding"/>
    <property type="evidence" value="ECO:0007669"/>
    <property type="project" value="UniProtKB-KW"/>
</dbReference>
<dbReference type="CDD" id="cd10551">
    <property type="entry name" value="PsrB"/>
    <property type="match status" value="1"/>
</dbReference>
<dbReference type="RefSeq" id="WP_114549286.1">
    <property type="nucleotide sequence ID" value="NZ_DBFWAD010000026.1"/>
</dbReference>
<dbReference type="GO" id="GO:0051539">
    <property type="term" value="F:4 iron, 4 sulfur cluster binding"/>
    <property type="evidence" value="ECO:0007669"/>
    <property type="project" value="UniProtKB-KW"/>
</dbReference>
<evidence type="ECO:0000256" key="3">
    <source>
        <dbReference type="ARBA" id="ARBA00022723"/>
    </source>
</evidence>
<keyword evidence="1" id="KW-0813">Transport</keyword>
<dbReference type="EMBL" id="PPUT01000020">
    <property type="protein sequence ID" value="RDC43381.1"/>
    <property type="molecule type" value="Genomic_DNA"/>
</dbReference>
<keyword evidence="7" id="KW-0411">Iron-sulfur</keyword>
<dbReference type="SUPFAM" id="SSF54862">
    <property type="entry name" value="4Fe-4S ferredoxins"/>
    <property type="match status" value="1"/>
</dbReference>
<protein>
    <submittedName>
        <fullName evidence="9">4Fe-4S ferredoxin</fullName>
    </submittedName>
</protein>
<keyword evidence="6" id="KW-0408">Iron</keyword>
<dbReference type="PROSITE" id="PS51379">
    <property type="entry name" value="4FE4S_FER_2"/>
    <property type="match status" value="2"/>
</dbReference>